<gene>
    <name evidence="2" type="ORF">NPRO_11550</name>
</gene>
<feature type="region of interest" description="Disordered" evidence="1">
    <location>
        <begin position="65"/>
        <end position="85"/>
    </location>
</feature>
<evidence type="ECO:0000256" key="1">
    <source>
        <dbReference type="SAM" id="MobiDB-lite"/>
    </source>
</evidence>
<organism evidence="2 3">
    <name type="scientific">Candidatus Nitrosymbiomonas proteolyticus</name>
    <dbReference type="NCBI Taxonomy" id="2608984"/>
    <lineage>
        <taxon>Bacteria</taxon>
        <taxon>Bacillati</taxon>
        <taxon>Armatimonadota</taxon>
        <taxon>Armatimonadota incertae sedis</taxon>
        <taxon>Candidatus Nitrosymbiomonas</taxon>
    </lineage>
</organism>
<evidence type="ECO:0000313" key="3">
    <source>
        <dbReference type="Proteomes" id="UP000662873"/>
    </source>
</evidence>
<evidence type="ECO:0000313" key="2">
    <source>
        <dbReference type="EMBL" id="BBO23560.1"/>
    </source>
</evidence>
<protein>
    <submittedName>
        <fullName evidence="2">Uncharacterized protein</fullName>
    </submittedName>
</protein>
<sequence>MHVKIEDWENGWSGISVGLDPDEIDHFIELLKMIKDDPDQHFHICSDYEGTGGVGDIEISIRSESEEHNMDFSGPALAPGESIDI</sequence>
<name>A0A809R7Q2_9BACT</name>
<dbReference type="EMBL" id="AP021858">
    <property type="protein sequence ID" value="BBO23560.1"/>
    <property type="molecule type" value="Genomic_DNA"/>
</dbReference>
<dbReference type="AlphaFoldDB" id="A0A809R7Q2"/>
<dbReference type="Proteomes" id="UP000662873">
    <property type="component" value="Chromosome"/>
</dbReference>
<proteinExistence type="predicted"/>
<dbReference type="KEGG" id="npy:NPRO_11550"/>
<reference evidence="2" key="1">
    <citation type="journal article" name="DNA Res.">
        <title>The physiological potential of anammox bacteria as revealed by their core genome structure.</title>
        <authorList>
            <person name="Okubo T."/>
            <person name="Toyoda A."/>
            <person name="Fukuhara K."/>
            <person name="Uchiyama I."/>
            <person name="Harigaya Y."/>
            <person name="Kuroiwa M."/>
            <person name="Suzuki T."/>
            <person name="Murakami Y."/>
            <person name="Suwa Y."/>
            <person name="Takami H."/>
        </authorList>
    </citation>
    <scope>NUCLEOTIDE SEQUENCE</scope>
    <source>
        <strain evidence="2">317325-2</strain>
    </source>
</reference>
<accession>A0A809R7Q2</accession>